<proteinExistence type="predicted"/>
<accession>A0A1U7NIP4</accession>
<keyword evidence="2" id="KW-1185">Reference proteome</keyword>
<sequence length="284" mass="32936">MIVVTCSKEPGLKIQKYIQRIGNSLAGKPDLNLPEIRIRQPEILVKNLVQMPESAWWKYAFSREPMNGRFDDSMRYELYEKACECGRNEADRILKKYPKLSVEEIARQMGLNVLYPDIPQASSRILFADFAEPATIRIYQDGLSKGHALMENPLIQSYFRTQMDHEKQDISDVRIEDILIAHELYHVIEMKNQKIWTQSYQILLWKIGFIENRSPVAVLSEIAAMAFASRLNHLNFSAYMLDAFLVYGYSPKAACALYDEMQDSFEADRMYKKNALKLSRAVLF</sequence>
<organism evidence="1 2">
    <name type="scientific">Ileibacterium valens</name>
    <dbReference type="NCBI Taxonomy" id="1862668"/>
    <lineage>
        <taxon>Bacteria</taxon>
        <taxon>Bacillati</taxon>
        <taxon>Bacillota</taxon>
        <taxon>Erysipelotrichia</taxon>
        <taxon>Erysipelotrichales</taxon>
        <taxon>Erysipelotrichaceae</taxon>
        <taxon>Ileibacterium</taxon>
    </lineage>
</organism>
<dbReference type="Proteomes" id="UP000186341">
    <property type="component" value="Unassembled WGS sequence"/>
</dbReference>
<evidence type="ECO:0000313" key="1">
    <source>
        <dbReference type="EMBL" id="OLU42530.1"/>
    </source>
</evidence>
<dbReference type="AlphaFoldDB" id="A0A1U7NIP4"/>
<reference evidence="1 2" key="1">
    <citation type="submission" date="2016-11" db="EMBL/GenBank/DDBJ databases">
        <title>Description of two novel members of the family Erysipelotrichaceae: Ileibacterium lipovorans gen. nov., sp. nov. and Dubosiella newyorkensis, gen. nov., sp. nov.</title>
        <authorList>
            <person name="Cox L.M."/>
            <person name="Sohn J."/>
            <person name="Tyrrell K.L."/>
            <person name="Citron D.M."/>
            <person name="Lawson P.A."/>
            <person name="Patel N.B."/>
            <person name="Iizumi T."/>
            <person name="Perez-Perez G.I."/>
            <person name="Goldstein E.J."/>
            <person name="Blaser M.J."/>
        </authorList>
    </citation>
    <scope>NUCLEOTIDE SEQUENCE [LARGE SCALE GENOMIC DNA]</scope>
    <source>
        <strain evidence="1 2">NYU-BL-A3</strain>
    </source>
</reference>
<comment type="caution">
    <text evidence="1">The sequence shown here is derived from an EMBL/GenBank/DDBJ whole genome shotgun (WGS) entry which is preliminary data.</text>
</comment>
<gene>
    <name evidence="1" type="ORF">BO222_01420</name>
</gene>
<name>A0A1U7NIP4_9FIRM</name>
<dbReference type="EMBL" id="MPJW01000051">
    <property type="protein sequence ID" value="OLU42530.1"/>
    <property type="molecule type" value="Genomic_DNA"/>
</dbReference>
<protein>
    <submittedName>
        <fullName evidence="1">Uncharacterized protein</fullName>
    </submittedName>
</protein>
<evidence type="ECO:0000313" key="2">
    <source>
        <dbReference type="Proteomes" id="UP000186341"/>
    </source>
</evidence>